<feature type="signal peptide" evidence="2">
    <location>
        <begin position="1"/>
        <end position="21"/>
    </location>
</feature>
<organism evidence="3 4">
    <name type="scientific">Malus domestica</name>
    <name type="common">Apple</name>
    <name type="synonym">Pyrus malus</name>
    <dbReference type="NCBI Taxonomy" id="3750"/>
    <lineage>
        <taxon>Eukaryota</taxon>
        <taxon>Viridiplantae</taxon>
        <taxon>Streptophyta</taxon>
        <taxon>Embryophyta</taxon>
        <taxon>Tracheophyta</taxon>
        <taxon>Spermatophyta</taxon>
        <taxon>Magnoliopsida</taxon>
        <taxon>eudicotyledons</taxon>
        <taxon>Gunneridae</taxon>
        <taxon>Pentapetalae</taxon>
        <taxon>rosids</taxon>
        <taxon>fabids</taxon>
        <taxon>Rosales</taxon>
        <taxon>Rosaceae</taxon>
        <taxon>Amygdaloideae</taxon>
        <taxon>Maleae</taxon>
        <taxon>Malus</taxon>
    </lineage>
</organism>
<name>A0A498IM86_MALDO</name>
<evidence type="ECO:0000313" key="3">
    <source>
        <dbReference type="EMBL" id="RXH83245.1"/>
    </source>
</evidence>
<sequence>MSNTLLLHCLILFLILCGGAARGRNISGPQTLPHDGVHHRSNSSTVAYLTLSRPILAAVEAESSCEETYGLLPCTHSVLGNLFLILVYGYLMYLAATYLPNGRPRYRRRVVSSRPRLASRRHSHSR</sequence>
<keyword evidence="4" id="KW-1185">Reference proteome</keyword>
<evidence type="ECO:0000256" key="1">
    <source>
        <dbReference type="SAM" id="Phobius"/>
    </source>
</evidence>
<keyword evidence="1" id="KW-0812">Transmembrane</keyword>
<protein>
    <submittedName>
        <fullName evidence="3">Uncharacterized protein</fullName>
    </submittedName>
</protein>
<accession>A0A498IM86</accession>
<dbReference type="Proteomes" id="UP000290289">
    <property type="component" value="Chromosome 11"/>
</dbReference>
<gene>
    <name evidence="3" type="ORF">DVH24_003743</name>
</gene>
<dbReference type="EMBL" id="RDQH01000337">
    <property type="protein sequence ID" value="RXH83245.1"/>
    <property type="molecule type" value="Genomic_DNA"/>
</dbReference>
<keyword evidence="1" id="KW-0472">Membrane</keyword>
<feature type="transmembrane region" description="Helical" evidence="1">
    <location>
        <begin position="78"/>
        <end position="99"/>
    </location>
</feature>
<dbReference type="AlphaFoldDB" id="A0A498IM86"/>
<proteinExistence type="predicted"/>
<comment type="caution">
    <text evidence="3">The sequence shown here is derived from an EMBL/GenBank/DDBJ whole genome shotgun (WGS) entry which is preliminary data.</text>
</comment>
<keyword evidence="2" id="KW-0732">Signal</keyword>
<evidence type="ECO:0000256" key="2">
    <source>
        <dbReference type="SAM" id="SignalP"/>
    </source>
</evidence>
<reference evidence="3 4" key="1">
    <citation type="submission" date="2018-10" db="EMBL/GenBank/DDBJ databases">
        <title>A high-quality apple genome assembly.</title>
        <authorList>
            <person name="Hu J."/>
        </authorList>
    </citation>
    <scope>NUCLEOTIDE SEQUENCE [LARGE SCALE GENOMIC DNA]</scope>
    <source>
        <strain evidence="4">cv. HFTH1</strain>
        <tissue evidence="3">Young leaf</tissue>
    </source>
</reference>
<feature type="chain" id="PRO_5019811548" evidence="2">
    <location>
        <begin position="22"/>
        <end position="126"/>
    </location>
</feature>
<keyword evidence="1" id="KW-1133">Transmembrane helix</keyword>
<evidence type="ECO:0000313" key="4">
    <source>
        <dbReference type="Proteomes" id="UP000290289"/>
    </source>
</evidence>